<gene>
    <name evidence="1" type="ORF">ACFQ3W_20935</name>
</gene>
<dbReference type="EMBL" id="JBHTLM010000020">
    <property type="protein sequence ID" value="MFD1178744.1"/>
    <property type="molecule type" value="Genomic_DNA"/>
</dbReference>
<accession>A0ABW3S1S8</accession>
<comment type="caution">
    <text evidence="1">The sequence shown here is derived from an EMBL/GenBank/DDBJ whole genome shotgun (WGS) entry which is preliminary data.</text>
</comment>
<keyword evidence="2" id="KW-1185">Reference proteome</keyword>
<dbReference type="Proteomes" id="UP001597262">
    <property type="component" value="Unassembled WGS sequence"/>
</dbReference>
<dbReference type="Pfam" id="PF10673">
    <property type="entry name" value="DUF2487"/>
    <property type="match status" value="1"/>
</dbReference>
<dbReference type="RefSeq" id="WP_379321185.1">
    <property type="nucleotide sequence ID" value="NZ_JBHTLM010000020.1"/>
</dbReference>
<proteinExistence type="predicted"/>
<protein>
    <submittedName>
        <fullName evidence="1">DUF2487 family protein</fullName>
    </submittedName>
</protein>
<evidence type="ECO:0000313" key="2">
    <source>
        <dbReference type="Proteomes" id="UP001597262"/>
    </source>
</evidence>
<evidence type="ECO:0000313" key="1">
    <source>
        <dbReference type="EMBL" id="MFD1178744.1"/>
    </source>
</evidence>
<name>A0ABW3S1S8_9BACL</name>
<organism evidence="1 2">
    <name type="scientific">Paenibacillus puldeungensis</name>
    <dbReference type="NCBI Taxonomy" id="696536"/>
    <lineage>
        <taxon>Bacteria</taxon>
        <taxon>Bacillati</taxon>
        <taxon>Bacillota</taxon>
        <taxon>Bacilli</taxon>
        <taxon>Bacillales</taxon>
        <taxon>Paenibacillaceae</taxon>
        <taxon>Paenibacillus</taxon>
    </lineage>
</organism>
<reference evidence="2" key="1">
    <citation type="journal article" date="2019" name="Int. J. Syst. Evol. Microbiol.">
        <title>The Global Catalogue of Microorganisms (GCM) 10K type strain sequencing project: providing services to taxonomists for standard genome sequencing and annotation.</title>
        <authorList>
            <consortium name="The Broad Institute Genomics Platform"/>
            <consortium name="The Broad Institute Genome Sequencing Center for Infectious Disease"/>
            <person name="Wu L."/>
            <person name="Ma J."/>
        </authorList>
    </citation>
    <scope>NUCLEOTIDE SEQUENCE [LARGE SCALE GENOMIC DNA]</scope>
    <source>
        <strain evidence="2">CCUG 59189</strain>
    </source>
</reference>
<dbReference type="InterPro" id="IPR019615">
    <property type="entry name" value="DUF2487"/>
</dbReference>
<sequence length="142" mass="16150">MKFSDIEVSQWEELQPYLDTCLIPVAGLTGKELPFEVTDRLEKLRDLLDWVEIPFKGRVVTYPSVQYGKDDMLDFVNEICGNVKQSGFLYTIVVSAEMEWTVDLLPNADMILTPQCLHGLAAGQAGEVIKEEILQLWQSRVK</sequence>